<dbReference type="GO" id="GO:0005507">
    <property type="term" value="F:copper ion binding"/>
    <property type="evidence" value="ECO:0007669"/>
    <property type="project" value="InterPro"/>
</dbReference>
<evidence type="ECO:0000256" key="2">
    <source>
        <dbReference type="RuleBase" id="RU000393"/>
    </source>
</evidence>
<comment type="function">
    <text evidence="2">Destroys radicals which are normally produced within the cells and which are toxic to biological systems.</text>
</comment>
<dbReference type="Pfam" id="PF00080">
    <property type="entry name" value="Sod_Cu"/>
    <property type="match status" value="1"/>
</dbReference>
<dbReference type="InterPro" id="IPR018152">
    <property type="entry name" value="SOD_Cu/Zn_BS"/>
</dbReference>
<dbReference type="EC" id="1.15.1.1" evidence="2"/>
<dbReference type="Proteomes" id="UP000075526">
    <property type="component" value="Unassembled WGS sequence"/>
</dbReference>
<dbReference type="PANTHER" id="PTHR10003">
    <property type="entry name" value="SUPEROXIDE DISMUTASE CU-ZN -RELATED"/>
    <property type="match status" value="1"/>
</dbReference>
<keyword evidence="2" id="KW-0560">Oxidoreductase</keyword>
<dbReference type="AlphaFoldDB" id="A0A149RPE5"/>
<comment type="similarity">
    <text evidence="1 2">Belongs to the Cu-Zn superoxide dismutase family.</text>
</comment>
<dbReference type="InterPro" id="IPR024134">
    <property type="entry name" value="SOD_Cu/Zn_/chaperone"/>
</dbReference>
<feature type="signal peptide" evidence="3">
    <location>
        <begin position="1"/>
        <end position="25"/>
    </location>
</feature>
<gene>
    <name evidence="5" type="ORF">AD933_07160</name>
</gene>
<dbReference type="SUPFAM" id="SSF49329">
    <property type="entry name" value="Cu,Zn superoxide dismutase-like"/>
    <property type="match status" value="1"/>
</dbReference>
<keyword evidence="2" id="KW-0479">Metal-binding</keyword>
<keyword evidence="3" id="KW-0732">Signal</keyword>
<comment type="caution">
    <text evidence="5">The sequence shown here is derived from an EMBL/GenBank/DDBJ whole genome shotgun (WGS) entry which is preliminary data.</text>
</comment>
<dbReference type="PROSITE" id="PS00332">
    <property type="entry name" value="SOD_CU_ZN_2"/>
    <property type="match status" value="1"/>
</dbReference>
<evidence type="ECO:0000256" key="1">
    <source>
        <dbReference type="ARBA" id="ARBA00010457"/>
    </source>
</evidence>
<reference evidence="5 6" key="1">
    <citation type="submission" date="2015-06" db="EMBL/GenBank/DDBJ databases">
        <title>Improved classification and identification of acetic acid bacteria using matrix-assisted laser desorption/ionization time-of-flight mass spectrometry; Gluconobacter nephelii and Gluconobacter uchimurae are later heterotypic synonyms of Gluconobacter japonicus and Gluconobacter oxydans, respectively.</title>
        <authorList>
            <person name="Li L."/>
            <person name="Cleenwerck I."/>
            <person name="De Vuyst L."/>
            <person name="Vandamme P."/>
        </authorList>
    </citation>
    <scope>NUCLEOTIDE SEQUENCE [LARGE SCALE GENOMIC DNA]</scope>
    <source>
        <strain evidence="5 6">LMG 1552</strain>
    </source>
</reference>
<accession>A0A149RPE5</accession>
<comment type="cofactor">
    <cofactor evidence="2">
        <name>Cu cation</name>
        <dbReference type="ChEBI" id="CHEBI:23378"/>
    </cofactor>
    <text evidence="2">Binds 1 copper ion per subunit.</text>
</comment>
<comment type="cofactor">
    <cofactor evidence="2">
        <name>Zn(2+)</name>
        <dbReference type="ChEBI" id="CHEBI:29105"/>
    </cofactor>
    <text evidence="2">Binds 1 zinc ion per subunit.</text>
</comment>
<dbReference type="InterPro" id="IPR001424">
    <property type="entry name" value="SOD_Cu_Zn_dom"/>
</dbReference>
<dbReference type="CDD" id="cd00305">
    <property type="entry name" value="Cu-Zn_Superoxide_Dismutase"/>
    <property type="match status" value="1"/>
</dbReference>
<dbReference type="RefSeq" id="WP_061508110.1">
    <property type="nucleotide sequence ID" value="NZ_LHZF01000160.1"/>
</dbReference>
<feature type="chain" id="PRO_5007553656" description="Superoxide dismutase [Cu-Zn]" evidence="3">
    <location>
        <begin position="26"/>
        <end position="182"/>
    </location>
</feature>
<dbReference type="Gene3D" id="2.60.40.200">
    <property type="entry name" value="Superoxide dismutase, copper/zinc binding domain"/>
    <property type="match status" value="1"/>
</dbReference>
<sequence>MKTGLTKALAAGLLLGVMASPLASAAETADGTLVGADGADGAEVGTVKVTNAPGGVLLRVSVRNLSPGWHGMHFHEKGSCEAPKFTSAGAHVHTVKPVVHGLLHDNANDNGDLPNLYVGPDGQATVELYSTLVSLKPGSTRPALLADGGSALVIHAHPDDYTSQPIGGSGDRVACAVIKAGS</sequence>
<proteinExistence type="inferred from homology"/>
<name>A0A149RPE5_9PROT</name>
<dbReference type="PATRIC" id="fig|178901.13.peg.2106"/>
<dbReference type="InterPro" id="IPR036423">
    <property type="entry name" value="SOD-like_Cu/Zn_dom_sf"/>
</dbReference>
<dbReference type="GO" id="GO:0004784">
    <property type="term" value="F:superoxide dismutase activity"/>
    <property type="evidence" value="ECO:0007669"/>
    <property type="project" value="UniProtKB-EC"/>
</dbReference>
<evidence type="ECO:0000313" key="6">
    <source>
        <dbReference type="Proteomes" id="UP000075526"/>
    </source>
</evidence>
<evidence type="ECO:0000313" key="5">
    <source>
        <dbReference type="EMBL" id="KXV16154.1"/>
    </source>
</evidence>
<evidence type="ECO:0000256" key="3">
    <source>
        <dbReference type="SAM" id="SignalP"/>
    </source>
</evidence>
<evidence type="ECO:0000259" key="4">
    <source>
        <dbReference type="Pfam" id="PF00080"/>
    </source>
</evidence>
<keyword evidence="2" id="KW-0186">Copper</keyword>
<keyword evidence="2" id="KW-0862">Zinc</keyword>
<organism evidence="5 6">
    <name type="scientific">Acetobacter malorum</name>
    <dbReference type="NCBI Taxonomy" id="178901"/>
    <lineage>
        <taxon>Bacteria</taxon>
        <taxon>Pseudomonadati</taxon>
        <taxon>Pseudomonadota</taxon>
        <taxon>Alphaproteobacteria</taxon>
        <taxon>Acetobacterales</taxon>
        <taxon>Acetobacteraceae</taxon>
        <taxon>Acetobacter</taxon>
    </lineage>
</organism>
<protein>
    <recommendedName>
        <fullName evidence="2">Superoxide dismutase [Cu-Zn]</fullName>
        <ecNumber evidence="2">1.15.1.1</ecNumber>
    </recommendedName>
</protein>
<dbReference type="PROSITE" id="PS00087">
    <property type="entry name" value="SOD_CU_ZN_1"/>
    <property type="match status" value="1"/>
</dbReference>
<feature type="domain" description="Superoxide dismutase copper/zinc binding" evidence="4">
    <location>
        <begin position="45"/>
        <end position="178"/>
    </location>
</feature>
<dbReference type="EMBL" id="LHZF01000160">
    <property type="protein sequence ID" value="KXV16154.1"/>
    <property type="molecule type" value="Genomic_DNA"/>
</dbReference>
<dbReference type="NCBIfam" id="NF047632">
    <property type="entry name" value="SodCCaul"/>
    <property type="match status" value="1"/>
</dbReference>
<comment type="catalytic activity">
    <reaction evidence="2">
        <text>2 superoxide + 2 H(+) = H2O2 + O2</text>
        <dbReference type="Rhea" id="RHEA:20696"/>
        <dbReference type="ChEBI" id="CHEBI:15378"/>
        <dbReference type="ChEBI" id="CHEBI:15379"/>
        <dbReference type="ChEBI" id="CHEBI:16240"/>
        <dbReference type="ChEBI" id="CHEBI:18421"/>
        <dbReference type="EC" id="1.15.1.1"/>
    </reaction>
</comment>